<keyword evidence="3" id="KW-1185">Reference proteome</keyword>
<dbReference type="SUPFAM" id="SSF54292">
    <property type="entry name" value="2Fe-2S ferredoxin-like"/>
    <property type="match status" value="1"/>
</dbReference>
<gene>
    <name evidence="2" type="ORF">H8B09_08490</name>
</gene>
<dbReference type="Proteomes" id="UP000609346">
    <property type="component" value="Unassembled WGS sequence"/>
</dbReference>
<dbReference type="RefSeq" id="WP_191203084.1">
    <property type="nucleotide sequence ID" value="NZ_JACXZA010000002.1"/>
</dbReference>
<dbReference type="EMBL" id="JACXZA010000002">
    <property type="protein sequence ID" value="MBD3918785.1"/>
    <property type="molecule type" value="Genomic_DNA"/>
</dbReference>
<dbReference type="PROSITE" id="PS51085">
    <property type="entry name" value="2FE2S_FER_2"/>
    <property type="match status" value="1"/>
</dbReference>
<dbReference type="InterPro" id="IPR012675">
    <property type="entry name" value="Beta-grasp_dom_sf"/>
</dbReference>
<reference evidence="2 3" key="1">
    <citation type="submission" date="2020-09" db="EMBL/GenBank/DDBJ databases">
        <title>Paenibacillus sp. strain PR3 16S rRNA gene Genome sequencing and assembly.</title>
        <authorList>
            <person name="Kim J."/>
        </authorList>
    </citation>
    <scope>NUCLEOTIDE SEQUENCE [LARGE SCALE GENOMIC DNA]</scope>
    <source>
        <strain evidence="2 3">PR3</strain>
    </source>
</reference>
<organism evidence="2 3">
    <name type="scientific">Paenibacillus terricola</name>
    <dbReference type="NCBI Taxonomy" id="2763503"/>
    <lineage>
        <taxon>Bacteria</taxon>
        <taxon>Bacillati</taxon>
        <taxon>Bacillota</taxon>
        <taxon>Bacilli</taxon>
        <taxon>Bacillales</taxon>
        <taxon>Paenibacillaceae</taxon>
        <taxon>Paenibacillus</taxon>
    </lineage>
</organism>
<accession>A0ABR8MS25</accession>
<protein>
    <submittedName>
        <fullName evidence="2">2Fe-2S iron-sulfur cluster binding domain-containing protein</fullName>
    </submittedName>
</protein>
<proteinExistence type="predicted"/>
<dbReference type="Pfam" id="PF00111">
    <property type="entry name" value="Fer2"/>
    <property type="match status" value="1"/>
</dbReference>
<feature type="domain" description="2Fe-2S ferredoxin-type" evidence="1">
    <location>
        <begin position="8"/>
        <end position="102"/>
    </location>
</feature>
<comment type="caution">
    <text evidence="2">The sequence shown here is derived from an EMBL/GenBank/DDBJ whole genome shotgun (WGS) entry which is preliminary data.</text>
</comment>
<dbReference type="InterPro" id="IPR036010">
    <property type="entry name" value="2Fe-2S_ferredoxin-like_sf"/>
</dbReference>
<name>A0ABR8MS25_9BACL</name>
<dbReference type="InterPro" id="IPR001041">
    <property type="entry name" value="2Fe-2S_ferredoxin-type"/>
</dbReference>
<evidence type="ECO:0000313" key="2">
    <source>
        <dbReference type="EMBL" id="MBD3918785.1"/>
    </source>
</evidence>
<evidence type="ECO:0000313" key="3">
    <source>
        <dbReference type="Proteomes" id="UP000609346"/>
    </source>
</evidence>
<evidence type="ECO:0000259" key="1">
    <source>
        <dbReference type="PROSITE" id="PS51085"/>
    </source>
</evidence>
<dbReference type="CDD" id="cd00207">
    <property type="entry name" value="fer2"/>
    <property type="match status" value="1"/>
</dbReference>
<sequence length="122" mass="13487">MNTNNNVYEVTFQPSGKKAMIKRGTTVLDAARRAGLPIVTRCGGKASCMMCKVRHVGENRFGLSPTGDNELRKLGSLHEEGYRLGCQAKVTGPVELMLPEDPLRAAVRKLLEQQNDDDNTLW</sequence>
<dbReference type="Gene3D" id="3.10.20.30">
    <property type="match status" value="1"/>
</dbReference>